<gene>
    <name evidence="12" type="ORF">ORQ98_13020</name>
</gene>
<dbReference type="Pfam" id="PF00664">
    <property type="entry name" value="ABC_membrane"/>
    <property type="match status" value="1"/>
</dbReference>
<dbReference type="Gene3D" id="1.20.1560.10">
    <property type="entry name" value="ABC transporter type 1, transmembrane domain"/>
    <property type="match status" value="1"/>
</dbReference>
<keyword evidence="13" id="KW-1185">Reference proteome</keyword>
<feature type="transmembrane region" description="Helical" evidence="8">
    <location>
        <begin position="206"/>
        <end position="227"/>
    </location>
</feature>
<evidence type="ECO:0000256" key="7">
    <source>
        <dbReference type="ARBA" id="ARBA00023136"/>
    </source>
</evidence>
<evidence type="ECO:0000256" key="1">
    <source>
        <dbReference type="ARBA" id="ARBA00004651"/>
    </source>
</evidence>
<name>A0ABT5U950_9GAMM</name>
<sequence>MLSQKTNKHRKIPVILQEEITECGLACMAMITSSFGQKTSLRYLRKHYPPSAESGHSIYNLVQVAGELSLRAFPIRFDVNAVDTLNLPCILHWGQNHFVVLEKVSSDAITIIDPALGRRTLYREDYLDYLSGYAIELIPDINFGQRTLFEERGLLLSDFFKYIKGIPASFFIIFATGITLQALGLLTPFYIQLTVDEAISKADTDVVYLLSIIFGLIFLYEVVFKYLNANLISYFSNSLNRKVKGNIVAYLLRLPIDYFSVRTSGDIISRVNSAEQVTNYIAGSLATSVALIIGAVISLVLMLYYSPLLSGLIFIAMTIFACSRYFFHKPLKQAAAEAINKKASSDAYLIENLSNIHSIKFGAGEIERTTLWKNNFLNYIIANRQQEKVKIVFDVLSKFCLNIEQMAIILVGSLLVIKGKLTVGELYAFIQFKYVFAENTFKVLDVILDKEVMKVHLERIYDIVSQPSENQRLDNKPKTLVEKPNTIEIRNLSYTPKGEEEPILKNISLNITAGEIVGIVGQTGSGKTTLLNIIASLYKPSANSVFINKTDISQLNINEYRQRIGIVTQHDQLFRGTIIDNICAFAGEVDDQRLEWCAKVAEVHNDIMQFAFGYRTVIGENAGFLSAGQKQRLLIARMLYKNPDILLLDEFTSHLDRVTATKVFNNIKQLKRTTIIVTHDFKLLPGVDRIYLMRKGHLFHDAIKDTKQKAIKS</sequence>
<protein>
    <submittedName>
        <fullName evidence="12">Peptidase domain-containing ABC transporter</fullName>
    </submittedName>
</protein>
<dbReference type="SUPFAM" id="SSF90123">
    <property type="entry name" value="ABC transporter transmembrane region"/>
    <property type="match status" value="1"/>
</dbReference>
<organism evidence="12 13">
    <name type="scientific">Spartinivicinus poritis</name>
    <dbReference type="NCBI Taxonomy" id="2994640"/>
    <lineage>
        <taxon>Bacteria</taxon>
        <taxon>Pseudomonadati</taxon>
        <taxon>Pseudomonadota</taxon>
        <taxon>Gammaproteobacteria</taxon>
        <taxon>Oceanospirillales</taxon>
        <taxon>Zooshikellaceae</taxon>
        <taxon>Spartinivicinus</taxon>
    </lineage>
</organism>
<dbReference type="PANTHER" id="PTHR43394">
    <property type="entry name" value="ATP-DEPENDENT PERMEASE MDL1, MITOCHONDRIAL"/>
    <property type="match status" value="1"/>
</dbReference>
<dbReference type="CDD" id="cd18567">
    <property type="entry name" value="ABC_6TM_CvaB_RaxB_like"/>
    <property type="match status" value="1"/>
</dbReference>
<evidence type="ECO:0000256" key="8">
    <source>
        <dbReference type="SAM" id="Phobius"/>
    </source>
</evidence>
<dbReference type="PROSITE" id="PS50990">
    <property type="entry name" value="PEPTIDASE_C39"/>
    <property type="match status" value="1"/>
</dbReference>
<evidence type="ECO:0000259" key="10">
    <source>
        <dbReference type="PROSITE" id="PS50929"/>
    </source>
</evidence>
<evidence type="ECO:0000259" key="11">
    <source>
        <dbReference type="PROSITE" id="PS50990"/>
    </source>
</evidence>
<comment type="subcellular location">
    <subcellularLocation>
        <location evidence="1">Cell membrane</location>
        <topology evidence="1">Multi-pass membrane protein</topology>
    </subcellularLocation>
</comment>
<evidence type="ECO:0000313" key="12">
    <source>
        <dbReference type="EMBL" id="MDE1462890.1"/>
    </source>
</evidence>
<dbReference type="PROSITE" id="PS00211">
    <property type="entry name" value="ABC_TRANSPORTER_1"/>
    <property type="match status" value="1"/>
</dbReference>
<feature type="transmembrane region" description="Helical" evidence="8">
    <location>
        <begin position="308"/>
        <end position="327"/>
    </location>
</feature>
<dbReference type="Pfam" id="PF00005">
    <property type="entry name" value="ABC_tran"/>
    <property type="match status" value="1"/>
</dbReference>
<dbReference type="InterPro" id="IPR039421">
    <property type="entry name" value="Type_1_exporter"/>
</dbReference>
<evidence type="ECO:0000256" key="6">
    <source>
        <dbReference type="ARBA" id="ARBA00022989"/>
    </source>
</evidence>
<dbReference type="InterPro" id="IPR036640">
    <property type="entry name" value="ABC1_TM_sf"/>
</dbReference>
<keyword evidence="6 8" id="KW-1133">Transmembrane helix</keyword>
<comment type="caution">
    <text evidence="12">The sequence shown here is derived from an EMBL/GenBank/DDBJ whole genome shotgun (WGS) entry which is preliminary data.</text>
</comment>
<evidence type="ECO:0000256" key="3">
    <source>
        <dbReference type="ARBA" id="ARBA00022741"/>
    </source>
</evidence>
<keyword evidence="4" id="KW-0378">Hydrolase</keyword>
<dbReference type="Gene3D" id="3.90.70.10">
    <property type="entry name" value="Cysteine proteinases"/>
    <property type="match status" value="1"/>
</dbReference>
<dbReference type="InterPro" id="IPR027417">
    <property type="entry name" value="P-loop_NTPase"/>
</dbReference>
<feature type="transmembrane region" description="Helical" evidence="8">
    <location>
        <begin position="170"/>
        <end position="191"/>
    </location>
</feature>
<keyword evidence="5" id="KW-0067">ATP-binding</keyword>
<dbReference type="InterPro" id="IPR011527">
    <property type="entry name" value="ABC1_TM_dom"/>
</dbReference>
<dbReference type="SUPFAM" id="SSF52540">
    <property type="entry name" value="P-loop containing nucleoside triphosphate hydrolases"/>
    <property type="match status" value="1"/>
</dbReference>
<dbReference type="InterPro" id="IPR005074">
    <property type="entry name" value="Peptidase_C39"/>
</dbReference>
<dbReference type="PROSITE" id="PS50929">
    <property type="entry name" value="ABC_TM1F"/>
    <property type="match status" value="1"/>
</dbReference>
<evidence type="ECO:0000256" key="4">
    <source>
        <dbReference type="ARBA" id="ARBA00022801"/>
    </source>
</evidence>
<dbReference type="Pfam" id="PF03412">
    <property type="entry name" value="Peptidase_C39"/>
    <property type="match status" value="1"/>
</dbReference>
<proteinExistence type="predicted"/>
<keyword evidence="2 8" id="KW-0812">Transmembrane</keyword>
<feature type="domain" description="Peptidase C39" evidence="11">
    <location>
        <begin position="17"/>
        <end position="137"/>
    </location>
</feature>
<dbReference type="InterPro" id="IPR003593">
    <property type="entry name" value="AAA+_ATPase"/>
</dbReference>
<accession>A0ABT5U950</accession>
<reference evidence="12 13" key="1">
    <citation type="submission" date="2022-11" db="EMBL/GenBank/DDBJ databases">
        <title>Spartinivicinus poritis sp. nov., isolated from scleractinian coral Porites lutea.</title>
        <authorList>
            <person name="Zhang G."/>
            <person name="Cai L."/>
            <person name="Wei Q."/>
        </authorList>
    </citation>
    <scope>NUCLEOTIDE SEQUENCE [LARGE SCALE GENOMIC DNA]</scope>
    <source>
        <strain evidence="12 13">A2-2</strain>
    </source>
</reference>
<dbReference type="SMART" id="SM00382">
    <property type="entry name" value="AAA"/>
    <property type="match status" value="1"/>
</dbReference>
<dbReference type="PANTHER" id="PTHR43394:SF1">
    <property type="entry name" value="ATP-BINDING CASSETTE SUB-FAMILY B MEMBER 10, MITOCHONDRIAL"/>
    <property type="match status" value="1"/>
</dbReference>
<dbReference type="EMBL" id="JAPMOU010000015">
    <property type="protein sequence ID" value="MDE1462890.1"/>
    <property type="molecule type" value="Genomic_DNA"/>
</dbReference>
<evidence type="ECO:0000256" key="5">
    <source>
        <dbReference type="ARBA" id="ARBA00022840"/>
    </source>
</evidence>
<feature type="domain" description="ABC transmembrane type-1" evidence="10">
    <location>
        <begin position="171"/>
        <end position="431"/>
    </location>
</feature>
<evidence type="ECO:0000313" key="13">
    <source>
        <dbReference type="Proteomes" id="UP001528823"/>
    </source>
</evidence>
<dbReference type="PROSITE" id="PS50893">
    <property type="entry name" value="ABC_TRANSPORTER_2"/>
    <property type="match status" value="1"/>
</dbReference>
<dbReference type="RefSeq" id="WP_274689240.1">
    <property type="nucleotide sequence ID" value="NZ_JAPMOU010000015.1"/>
</dbReference>
<dbReference type="InterPro" id="IPR003439">
    <property type="entry name" value="ABC_transporter-like_ATP-bd"/>
</dbReference>
<dbReference type="Proteomes" id="UP001528823">
    <property type="component" value="Unassembled WGS sequence"/>
</dbReference>
<dbReference type="Gene3D" id="3.40.50.300">
    <property type="entry name" value="P-loop containing nucleotide triphosphate hydrolases"/>
    <property type="match status" value="1"/>
</dbReference>
<keyword evidence="3" id="KW-0547">Nucleotide-binding</keyword>
<feature type="domain" description="ABC transporter" evidence="9">
    <location>
        <begin position="487"/>
        <end position="711"/>
    </location>
</feature>
<evidence type="ECO:0000259" key="9">
    <source>
        <dbReference type="PROSITE" id="PS50893"/>
    </source>
</evidence>
<feature type="transmembrane region" description="Helical" evidence="8">
    <location>
        <begin position="280"/>
        <end position="302"/>
    </location>
</feature>
<evidence type="ECO:0000256" key="2">
    <source>
        <dbReference type="ARBA" id="ARBA00022692"/>
    </source>
</evidence>
<dbReference type="InterPro" id="IPR017871">
    <property type="entry name" value="ABC_transporter-like_CS"/>
</dbReference>
<keyword evidence="7 8" id="KW-0472">Membrane</keyword>